<sequence>MIFEDDDYQLHEHINKACLCRSFFIQIVCNSRSFEQDNLNFITVIGVIYRLLVAQLVDLDIMRLKIN</sequence>
<evidence type="ECO:0000313" key="2">
    <source>
        <dbReference type="Proteomes" id="UP000590068"/>
    </source>
</evidence>
<accession>A0ABX1U244</accession>
<dbReference type="Proteomes" id="UP000590068">
    <property type="component" value="Unassembled WGS sequence"/>
</dbReference>
<evidence type="ECO:0000313" key="1">
    <source>
        <dbReference type="EMBL" id="NMR68548.1"/>
    </source>
</evidence>
<reference evidence="1 2" key="1">
    <citation type="submission" date="2020-04" db="EMBL/GenBank/DDBJ databases">
        <title>WGS-Seq of Vibrio isolated by the O'Toole Lab.</title>
        <authorList>
            <person name="Mckone K.P."/>
            <person name="Whitaker R."/>
            <person name="Sevigney J.L."/>
            <person name="Herring J.B."/>
            <person name="O'Toole G."/>
        </authorList>
    </citation>
    <scope>NUCLEOTIDE SEQUENCE [LARGE SCALE GENOMIC DNA]</scope>
    <source>
        <strain evidence="1 2">BS_02</strain>
    </source>
</reference>
<organism evidence="1 2">
    <name type="scientific">Vibrio breoganii</name>
    <dbReference type="NCBI Taxonomy" id="553239"/>
    <lineage>
        <taxon>Bacteria</taxon>
        <taxon>Pseudomonadati</taxon>
        <taxon>Pseudomonadota</taxon>
        <taxon>Gammaproteobacteria</taxon>
        <taxon>Vibrionales</taxon>
        <taxon>Vibrionaceae</taxon>
        <taxon>Vibrio</taxon>
    </lineage>
</organism>
<name>A0ABX1U244_9VIBR</name>
<protein>
    <submittedName>
        <fullName evidence="1">Uncharacterized protein</fullName>
    </submittedName>
</protein>
<proteinExistence type="predicted"/>
<keyword evidence="2" id="KW-1185">Reference proteome</keyword>
<gene>
    <name evidence="1" type="ORF">HJ568_01015</name>
</gene>
<dbReference type="EMBL" id="JABCJR010000002">
    <property type="protein sequence ID" value="NMR68548.1"/>
    <property type="molecule type" value="Genomic_DNA"/>
</dbReference>
<comment type="caution">
    <text evidence="1">The sequence shown here is derived from an EMBL/GenBank/DDBJ whole genome shotgun (WGS) entry which is preliminary data.</text>
</comment>